<evidence type="ECO:0000256" key="1">
    <source>
        <dbReference type="SAM" id="MobiDB-lite"/>
    </source>
</evidence>
<dbReference type="EMBL" id="FZMO01000472">
    <property type="protein sequence ID" value="SNQ50772.1"/>
    <property type="molecule type" value="Genomic_DNA"/>
</dbReference>
<name>A0A2I2KYM4_9ACTN</name>
<dbReference type="Proteomes" id="UP000234331">
    <property type="component" value="Unassembled WGS sequence"/>
</dbReference>
<dbReference type="RefSeq" id="WP_133150838.1">
    <property type="nucleotide sequence ID" value="NZ_FZMO01000472.1"/>
</dbReference>
<organism evidence="2 3">
    <name type="scientific">Frankia canadensis</name>
    <dbReference type="NCBI Taxonomy" id="1836972"/>
    <lineage>
        <taxon>Bacteria</taxon>
        <taxon>Bacillati</taxon>
        <taxon>Actinomycetota</taxon>
        <taxon>Actinomycetes</taxon>
        <taxon>Frankiales</taxon>
        <taxon>Frankiaceae</taxon>
        <taxon>Frankia</taxon>
    </lineage>
</organism>
<gene>
    <name evidence="2" type="ORF">FRACA_5230002</name>
</gene>
<evidence type="ECO:0000313" key="3">
    <source>
        <dbReference type="Proteomes" id="UP000234331"/>
    </source>
</evidence>
<dbReference type="AlphaFoldDB" id="A0A2I2KYM4"/>
<protein>
    <submittedName>
        <fullName evidence="2">Uncharacterized protein</fullName>
    </submittedName>
</protein>
<feature type="region of interest" description="Disordered" evidence="1">
    <location>
        <begin position="1"/>
        <end position="20"/>
    </location>
</feature>
<keyword evidence="3" id="KW-1185">Reference proteome</keyword>
<proteinExistence type="predicted"/>
<reference evidence="2 3" key="1">
    <citation type="submission" date="2017-06" db="EMBL/GenBank/DDBJ databases">
        <authorList>
            <person name="Kim H.J."/>
            <person name="Triplett B.A."/>
        </authorList>
    </citation>
    <scope>NUCLEOTIDE SEQUENCE [LARGE SCALE GENOMIC DNA]</scope>
    <source>
        <strain evidence="2">FRACA_ARgP5</strain>
    </source>
</reference>
<accession>A0A2I2KYM4</accession>
<sequence>MTSDRDSAPATPMGSPPSSTITVLVIPADPAHPHRLVAVDPSNDAALGALAGGGLEPVDLDRDGAVL</sequence>
<evidence type="ECO:0000313" key="2">
    <source>
        <dbReference type="EMBL" id="SNQ50772.1"/>
    </source>
</evidence>